<dbReference type="GO" id="GO:0140359">
    <property type="term" value="F:ABC-type transporter activity"/>
    <property type="evidence" value="ECO:0007669"/>
    <property type="project" value="InterPro"/>
</dbReference>
<evidence type="ECO:0000313" key="2">
    <source>
        <dbReference type="EMBL" id="TPG25728.1"/>
    </source>
</evidence>
<dbReference type="Pfam" id="PF12040">
    <property type="entry name" value="DUF3526"/>
    <property type="match status" value="1"/>
</dbReference>
<sequence>MSAAMRIAREEWRLLRRNRVAVIGLALLLVLAVVATFTAWDSRRTAVEERAAHQTQVDREFEAQPDRHPHRMVHYGHFVFRPLNLLAAFDPGIDAYTGHTLFLEGHRQNSANFGDVRQSSLLLRFGQLTPAFVLQVLAPLLLVFVGHATLAREREAGTLRVLLAQGVTPGQIALGKAFALSGTALLMLVPAFVALGWIGIEAPGLAVSALALAAGYAVWLLVWALGIVAASAFFKRGRDALLTLLAAWAIGVVFLPRVAAEIAAAADALPTRFETDIAVARDLAALGDSHNPDDPYFAEFRKKTLKAHGVSRIEDLPVNYKGLVGMEGERLTAGLFARYADEAFERQHAQLRRVDDFALLSPVIALRRLSMAASGTDQHSYRHFVESAERHRYRLVQDLNRMQAEKLSFAGDRSSRDNRIGRAHWHGVADFHHEPLAPSRLLRNAAPAALVLLAWLAALAGLLALAVRHLGRATR</sequence>
<comment type="caution">
    <text evidence="2">The sequence shown here is derived from an EMBL/GenBank/DDBJ whole genome shotgun (WGS) entry which is preliminary data.</text>
</comment>
<keyword evidence="1" id="KW-0812">Transmembrane</keyword>
<feature type="transmembrane region" description="Helical" evidence="1">
    <location>
        <begin position="177"/>
        <end position="200"/>
    </location>
</feature>
<feature type="transmembrane region" description="Helical" evidence="1">
    <location>
        <begin position="241"/>
        <end position="260"/>
    </location>
</feature>
<dbReference type="PANTHER" id="PTHR43471">
    <property type="entry name" value="ABC TRANSPORTER PERMEASE"/>
    <property type="match status" value="1"/>
</dbReference>
<dbReference type="PANTHER" id="PTHR43471:SF1">
    <property type="entry name" value="ABC TRANSPORTER PERMEASE PROTEIN NOSY-RELATED"/>
    <property type="match status" value="1"/>
</dbReference>
<dbReference type="InterPro" id="IPR021913">
    <property type="entry name" value="DUF3526"/>
</dbReference>
<keyword evidence="1" id="KW-0472">Membrane</keyword>
<dbReference type="AlphaFoldDB" id="A0A502DK91"/>
<name>A0A502DK91_9BURK</name>
<keyword evidence="1" id="KW-1133">Transmembrane helix</keyword>
<dbReference type="RefSeq" id="WP_140844387.1">
    <property type="nucleotide sequence ID" value="NZ_RCZI01000004.1"/>
</dbReference>
<feature type="transmembrane region" description="Helical" evidence="1">
    <location>
        <begin position="20"/>
        <end position="40"/>
    </location>
</feature>
<evidence type="ECO:0000313" key="3">
    <source>
        <dbReference type="Proteomes" id="UP000319212"/>
    </source>
</evidence>
<dbReference type="Proteomes" id="UP000319212">
    <property type="component" value="Unassembled WGS sequence"/>
</dbReference>
<feature type="transmembrane region" description="Helical" evidence="1">
    <location>
        <begin position="445"/>
        <end position="467"/>
    </location>
</feature>
<dbReference type="GO" id="GO:0005886">
    <property type="term" value="C:plasma membrane"/>
    <property type="evidence" value="ECO:0007669"/>
    <property type="project" value="UniProtKB-SubCell"/>
</dbReference>
<reference evidence="2 3" key="1">
    <citation type="journal article" date="2019" name="Environ. Microbiol.">
        <title>Species interactions and distinct microbial communities in high Arctic permafrost affected cryosols are associated with the CH4 and CO2 gas fluxes.</title>
        <authorList>
            <person name="Altshuler I."/>
            <person name="Hamel J."/>
            <person name="Turney S."/>
            <person name="Magnuson E."/>
            <person name="Levesque R."/>
            <person name="Greer C."/>
            <person name="Whyte L.G."/>
        </authorList>
    </citation>
    <scope>NUCLEOTIDE SEQUENCE [LARGE SCALE GENOMIC DNA]</scope>
    <source>
        <strain evidence="2 3">S06.C</strain>
    </source>
</reference>
<feature type="transmembrane region" description="Helical" evidence="1">
    <location>
        <begin position="131"/>
        <end position="150"/>
    </location>
</feature>
<proteinExistence type="predicted"/>
<dbReference type="Pfam" id="PF12679">
    <property type="entry name" value="ABC2_membrane_2"/>
    <property type="match status" value="1"/>
</dbReference>
<evidence type="ECO:0000256" key="1">
    <source>
        <dbReference type="SAM" id="Phobius"/>
    </source>
</evidence>
<feature type="transmembrane region" description="Helical" evidence="1">
    <location>
        <begin position="206"/>
        <end position="234"/>
    </location>
</feature>
<organism evidence="2 3">
    <name type="scientific">Variovorax guangxiensis</name>
    <dbReference type="NCBI Taxonomy" id="1775474"/>
    <lineage>
        <taxon>Bacteria</taxon>
        <taxon>Pseudomonadati</taxon>
        <taxon>Pseudomonadota</taxon>
        <taxon>Betaproteobacteria</taxon>
        <taxon>Burkholderiales</taxon>
        <taxon>Comamonadaceae</taxon>
        <taxon>Variovorax</taxon>
    </lineage>
</organism>
<gene>
    <name evidence="2" type="ORF">EAH82_14950</name>
</gene>
<accession>A0A502DK91</accession>
<protein>
    <submittedName>
        <fullName evidence="2">DUF3526 domain-containing protein</fullName>
    </submittedName>
</protein>
<dbReference type="EMBL" id="RCZI01000004">
    <property type="protein sequence ID" value="TPG25728.1"/>
    <property type="molecule type" value="Genomic_DNA"/>
</dbReference>
<dbReference type="OrthoDB" id="184009at2"/>